<dbReference type="GeneID" id="95968036"/>
<keyword evidence="5" id="KW-1185">Reference proteome</keyword>
<comment type="similarity">
    <text evidence="1 3">Belongs to the HAM1 NTPase family.</text>
</comment>
<dbReference type="EC" id="3.6.1.66" evidence="4"/>
<dbReference type="RefSeq" id="WP_393971049.1">
    <property type="nucleotide sequence ID" value="NZ_CP133772.1"/>
</dbReference>
<proteinExistence type="inferred from homology"/>
<dbReference type="GO" id="GO:0005737">
    <property type="term" value="C:cytoplasm"/>
    <property type="evidence" value="ECO:0007669"/>
    <property type="project" value="TreeGrafter"/>
</dbReference>
<dbReference type="CDD" id="cd00515">
    <property type="entry name" value="HAM1"/>
    <property type="match status" value="1"/>
</dbReference>
<organism evidence="4 5">
    <name type="scientific">Oxyplasma meridianum</name>
    <dbReference type="NCBI Taxonomy" id="3073602"/>
    <lineage>
        <taxon>Archaea</taxon>
        <taxon>Methanobacteriati</taxon>
        <taxon>Thermoplasmatota</taxon>
        <taxon>Thermoplasmata</taxon>
        <taxon>Thermoplasmatales</taxon>
        <taxon>Thermoplasmataceae</taxon>
        <taxon>Oxyplasma</taxon>
    </lineage>
</organism>
<dbReference type="EMBL" id="CP133772">
    <property type="protein sequence ID" value="WYY00716.1"/>
    <property type="molecule type" value="Genomic_DNA"/>
</dbReference>
<dbReference type="KEGG" id="omr:OXIME_001299"/>
<name>A0AAX4NH15_9ARCH</name>
<dbReference type="GO" id="GO:0009143">
    <property type="term" value="P:nucleoside triphosphate catabolic process"/>
    <property type="evidence" value="ECO:0007669"/>
    <property type="project" value="InterPro"/>
</dbReference>
<dbReference type="Pfam" id="PF01725">
    <property type="entry name" value="Ham1p_like"/>
    <property type="match status" value="1"/>
</dbReference>
<dbReference type="PANTHER" id="PTHR11067">
    <property type="entry name" value="INOSINE TRIPHOSPHATE PYROPHOSPHATASE/HAM1 PROTEIN"/>
    <property type="match status" value="1"/>
</dbReference>
<dbReference type="Gene3D" id="3.90.950.10">
    <property type="match status" value="1"/>
</dbReference>
<dbReference type="NCBIfam" id="NF011396">
    <property type="entry name" value="PRK14821.1"/>
    <property type="match status" value="1"/>
</dbReference>
<accession>A0AAX4NH15</accession>
<dbReference type="Proteomes" id="UP001451606">
    <property type="component" value="Chromosome"/>
</dbReference>
<dbReference type="AlphaFoldDB" id="A0AAX4NH15"/>
<keyword evidence="2 3" id="KW-0378">Hydrolase</keyword>
<dbReference type="NCBIfam" id="TIGR00042">
    <property type="entry name" value="RdgB/HAM1 family non-canonical purine NTP pyrophosphatase"/>
    <property type="match status" value="1"/>
</dbReference>
<evidence type="ECO:0000256" key="2">
    <source>
        <dbReference type="ARBA" id="ARBA00022801"/>
    </source>
</evidence>
<evidence type="ECO:0000313" key="4">
    <source>
        <dbReference type="EMBL" id="WYY00716.1"/>
    </source>
</evidence>
<dbReference type="InterPro" id="IPR029001">
    <property type="entry name" value="ITPase-like_fam"/>
</dbReference>
<dbReference type="InterPro" id="IPR002637">
    <property type="entry name" value="RdgB/HAM1"/>
</dbReference>
<reference evidence="4 5" key="1">
    <citation type="submission" date="2023-09" db="EMBL/GenBank/DDBJ databases">
        <authorList>
            <person name="Golyshina O.V."/>
            <person name="Lunev E.A."/>
            <person name="Bargiela R."/>
            <person name="Gaines M.C."/>
            <person name="Daum B."/>
            <person name="Bale N.J."/>
            <person name="Koenen M."/>
            <person name="Sinninghe Damst J.S."/>
            <person name="Yakimov M."/>
            <person name="Golyshin P.N."/>
        </authorList>
    </citation>
    <scope>NUCLEOTIDE SEQUENCE [LARGE SCALE GENOMIC DNA]</scope>
    <source>
        <strain evidence="4 5">M1</strain>
    </source>
</reference>
<evidence type="ECO:0000256" key="1">
    <source>
        <dbReference type="ARBA" id="ARBA00008023"/>
    </source>
</evidence>
<dbReference type="GO" id="GO:0036220">
    <property type="term" value="F:ITP diphosphatase activity"/>
    <property type="evidence" value="ECO:0007669"/>
    <property type="project" value="UniProtKB-EC"/>
</dbReference>
<evidence type="ECO:0000256" key="3">
    <source>
        <dbReference type="RuleBase" id="RU003781"/>
    </source>
</evidence>
<gene>
    <name evidence="4" type="ORF">OXIME_001299</name>
</gene>
<evidence type="ECO:0000313" key="5">
    <source>
        <dbReference type="Proteomes" id="UP001451606"/>
    </source>
</evidence>
<dbReference type="SUPFAM" id="SSF52972">
    <property type="entry name" value="ITPase-like"/>
    <property type="match status" value="1"/>
</dbReference>
<sequence length="183" mass="20827">MIKFVTSNRNKFQEVKEMMEANKIDIDWIELQYEEIQADSTGEISRDSCTKIARKVDGKFFLEDTGLFIDPLNGFPGPYSSYVQKTIGNKGILRLLHNNGRDATFLTVVSYWDGAGIIQFSGELRGKISYTERGSNGFGYDPIFIPEGYEKSLAEMTIPEKNAISHRSIAVQKFIDHLKKENR</sequence>
<dbReference type="PANTHER" id="PTHR11067:SF9">
    <property type="entry name" value="INOSINE TRIPHOSPHATE PYROPHOSPHATASE"/>
    <property type="match status" value="1"/>
</dbReference>
<protein>
    <submittedName>
        <fullName evidence="4">XTP/dITP diphosphatase</fullName>
        <ecNumber evidence="4">3.6.1.66</ecNumber>
    </submittedName>
</protein>